<proteinExistence type="predicted"/>
<name>A0A939QK96_9MICO</name>
<comment type="caution">
    <text evidence="2">The sequence shown here is derived from an EMBL/GenBank/DDBJ whole genome shotgun (WGS) entry which is preliminary data.</text>
</comment>
<feature type="domain" description="DSBA-like thioredoxin" evidence="1">
    <location>
        <begin position="6"/>
        <end position="211"/>
    </location>
</feature>
<dbReference type="Pfam" id="PF01323">
    <property type="entry name" value="DSBA"/>
    <property type="match status" value="1"/>
</dbReference>
<dbReference type="EMBL" id="JAGFBF010000005">
    <property type="protein sequence ID" value="MBO2990274.1"/>
    <property type="molecule type" value="Genomic_DNA"/>
</dbReference>
<dbReference type="PANTHER" id="PTHR13887:SF41">
    <property type="entry name" value="THIOREDOXIN SUPERFAMILY PROTEIN"/>
    <property type="match status" value="1"/>
</dbReference>
<organism evidence="2 3">
    <name type="scientific">Leucobacter tardus</name>
    <dbReference type="NCBI Taxonomy" id="501483"/>
    <lineage>
        <taxon>Bacteria</taxon>
        <taxon>Bacillati</taxon>
        <taxon>Actinomycetota</taxon>
        <taxon>Actinomycetes</taxon>
        <taxon>Micrococcales</taxon>
        <taxon>Microbacteriaceae</taxon>
        <taxon>Leucobacter</taxon>
    </lineage>
</organism>
<dbReference type="CDD" id="cd03024">
    <property type="entry name" value="DsbA_FrnE"/>
    <property type="match status" value="1"/>
</dbReference>
<keyword evidence="3" id="KW-1185">Reference proteome</keyword>
<dbReference type="SUPFAM" id="SSF52833">
    <property type="entry name" value="Thioredoxin-like"/>
    <property type="match status" value="1"/>
</dbReference>
<gene>
    <name evidence="2" type="ORF">J4H85_09750</name>
</gene>
<reference evidence="2" key="1">
    <citation type="submission" date="2021-03" db="EMBL/GenBank/DDBJ databases">
        <title>Leucobacter chromiisoli sp. nov., isolated from chromium-containing soil of chemical plant.</title>
        <authorList>
            <person name="Xu Z."/>
        </authorList>
    </citation>
    <scope>NUCLEOTIDE SEQUENCE</scope>
    <source>
        <strain evidence="2">K 70/01</strain>
    </source>
</reference>
<evidence type="ECO:0000313" key="3">
    <source>
        <dbReference type="Proteomes" id="UP000668403"/>
    </source>
</evidence>
<evidence type="ECO:0000313" key="2">
    <source>
        <dbReference type="EMBL" id="MBO2990274.1"/>
    </source>
</evidence>
<dbReference type="PANTHER" id="PTHR13887">
    <property type="entry name" value="GLUTATHIONE S-TRANSFERASE KAPPA"/>
    <property type="match status" value="1"/>
</dbReference>
<dbReference type="GO" id="GO:0016491">
    <property type="term" value="F:oxidoreductase activity"/>
    <property type="evidence" value="ECO:0007669"/>
    <property type="project" value="InterPro"/>
</dbReference>
<dbReference type="InterPro" id="IPR001853">
    <property type="entry name" value="DSBA-like_thioredoxin_dom"/>
</dbReference>
<dbReference type="InterPro" id="IPR036249">
    <property type="entry name" value="Thioredoxin-like_sf"/>
</dbReference>
<accession>A0A939QK96</accession>
<evidence type="ECO:0000259" key="1">
    <source>
        <dbReference type="Pfam" id="PF01323"/>
    </source>
</evidence>
<dbReference type="AlphaFoldDB" id="A0A939QK96"/>
<protein>
    <submittedName>
        <fullName evidence="2">DsbA family oxidoreductase</fullName>
    </submittedName>
</protein>
<dbReference type="Proteomes" id="UP000668403">
    <property type="component" value="Unassembled WGS sequence"/>
</dbReference>
<sequence>MTDTIRVDIWSDIACPWCYIGKRRFDAGAQLFAQQHPDVALEVETHSYELAPDAPEDFAGDEIDFLVRHKGMPRADVESMLGQMTELAASEGLEYHFDRLQHVNTRRAHRLLHLAKNHGLQAEMSERLFAAYFTEGKNLADPDVLAALAADAGLDADDARAALTDEAYGDAVDRDTTRARMLGVTGVPFFLFDQQYSIPGAQSAEIFADALGRVLQLREQTPTE</sequence>
<dbReference type="Gene3D" id="3.40.30.10">
    <property type="entry name" value="Glutaredoxin"/>
    <property type="match status" value="1"/>
</dbReference>
<dbReference type="RefSeq" id="WP_208239138.1">
    <property type="nucleotide sequence ID" value="NZ_BAAAQU010000002.1"/>
</dbReference>